<dbReference type="OrthoDB" id="9797341at2"/>
<feature type="modified residue" description="4-aspartylphosphate" evidence="3">
    <location>
        <position position="57"/>
    </location>
</feature>
<evidence type="ECO:0000256" key="2">
    <source>
        <dbReference type="ARBA" id="ARBA00023125"/>
    </source>
</evidence>
<dbReference type="GO" id="GO:0003677">
    <property type="term" value="F:DNA binding"/>
    <property type="evidence" value="ECO:0007669"/>
    <property type="project" value="UniProtKB-KW"/>
</dbReference>
<dbReference type="Gene3D" id="1.10.10.10">
    <property type="entry name" value="Winged helix-like DNA-binding domain superfamily/Winged helix DNA-binding domain"/>
    <property type="match status" value="1"/>
</dbReference>
<dbReference type="Proteomes" id="UP000292209">
    <property type="component" value="Unassembled WGS sequence"/>
</dbReference>
<keyword evidence="2 6" id="KW-0238">DNA-binding</keyword>
<sequence>MEEKIRLIHIDDHLIFLQGLRSMLAENPKIAYLGNAGTLADGLKLFRSINPDLVLLDYFLPDGKGLSLAQEFLSINPDIKIVMLTMEDHPDLMEICRSFGVLGFLSKTVDKQELFKAIDEVMQGKPFFPESQTTGLSSAGTGAEEKLALLSIREKQIAYLITEGYTSAEISQKLFLSQFTVNTHRRNVLHKLGLSNTAQLAALMAKFNS</sequence>
<evidence type="ECO:0000256" key="1">
    <source>
        <dbReference type="ARBA" id="ARBA00022553"/>
    </source>
</evidence>
<dbReference type="SUPFAM" id="SSF46894">
    <property type="entry name" value="C-terminal effector domain of the bipartite response regulators"/>
    <property type="match status" value="1"/>
</dbReference>
<dbReference type="InterPro" id="IPR001789">
    <property type="entry name" value="Sig_transdc_resp-reg_receiver"/>
</dbReference>
<dbReference type="InterPro" id="IPR011006">
    <property type="entry name" value="CheY-like_superfamily"/>
</dbReference>
<evidence type="ECO:0000313" key="6">
    <source>
        <dbReference type="EMBL" id="RZS97473.1"/>
    </source>
</evidence>
<dbReference type="CDD" id="cd17535">
    <property type="entry name" value="REC_NarL-like"/>
    <property type="match status" value="1"/>
</dbReference>
<dbReference type="PROSITE" id="PS00622">
    <property type="entry name" value="HTH_LUXR_1"/>
    <property type="match status" value="1"/>
</dbReference>
<protein>
    <submittedName>
        <fullName evidence="6">DNA-binding NarL/FixJ family response regulator</fullName>
    </submittedName>
</protein>
<dbReference type="SMART" id="SM00448">
    <property type="entry name" value="REC"/>
    <property type="match status" value="1"/>
</dbReference>
<dbReference type="Pfam" id="PF00072">
    <property type="entry name" value="Response_reg"/>
    <property type="match status" value="1"/>
</dbReference>
<dbReference type="AlphaFoldDB" id="A0A4Q7PB13"/>
<dbReference type="GO" id="GO:0006355">
    <property type="term" value="P:regulation of DNA-templated transcription"/>
    <property type="evidence" value="ECO:0007669"/>
    <property type="project" value="InterPro"/>
</dbReference>
<evidence type="ECO:0000259" key="4">
    <source>
        <dbReference type="PROSITE" id="PS50043"/>
    </source>
</evidence>
<dbReference type="InterPro" id="IPR016032">
    <property type="entry name" value="Sig_transdc_resp-reg_C-effctor"/>
</dbReference>
<dbReference type="PROSITE" id="PS50110">
    <property type="entry name" value="RESPONSE_REGULATORY"/>
    <property type="match status" value="1"/>
</dbReference>
<comment type="caution">
    <text evidence="6">The sequence shown here is derived from an EMBL/GenBank/DDBJ whole genome shotgun (WGS) entry which is preliminary data.</text>
</comment>
<dbReference type="EMBL" id="SGXG01000001">
    <property type="protein sequence ID" value="RZS97473.1"/>
    <property type="molecule type" value="Genomic_DNA"/>
</dbReference>
<dbReference type="InterPro" id="IPR058245">
    <property type="entry name" value="NreC/VraR/RcsB-like_REC"/>
</dbReference>
<dbReference type="GO" id="GO:0000160">
    <property type="term" value="P:phosphorelay signal transduction system"/>
    <property type="evidence" value="ECO:0007669"/>
    <property type="project" value="InterPro"/>
</dbReference>
<dbReference type="PROSITE" id="PS50043">
    <property type="entry name" value="HTH_LUXR_2"/>
    <property type="match status" value="1"/>
</dbReference>
<evidence type="ECO:0000313" key="7">
    <source>
        <dbReference type="Proteomes" id="UP000292209"/>
    </source>
</evidence>
<accession>A0A4Q7PB13</accession>
<gene>
    <name evidence="6" type="ORF">BC751_3080</name>
</gene>
<name>A0A4Q7PB13_9BACT</name>
<dbReference type="Gene3D" id="3.40.50.2300">
    <property type="match status" value="1"/>
</dbReference>
<feature type="domain" description="HTH luxR-type" evidence="4">
    <location>
        <begin position="143"/>
        <end position="208"/>
    </location>
</feature>
<dbReference type="Pfam" id="PF00196">
    <property type="entry name" value="GerE"/>
    <property type="match status" value="1"/>
</dbReference>
<evidence type="ECO:0000259" key="5">
    <source>
        <dbReference type="PROSITE" id="PS50110"/>
    </source>
</evidence>
<dbReference type="SMART" id="SM00421">
    <property type="entry name" value="HTH_LUXR"/>
    <property type="match status" value="1"/>
</dbReference>
<proteinExistence type="predicted"/>
<dbReference type="InterPro" id="IPR051015">
    <property type="entry name" value="EvgA-like"/>
</dbReference>
<dbReference type="PRINTS" id="PR00038">
    <property type="entry name" value="HTHLUXR"/>
</dbReference>
<keyword evidence="7" id="KW-1185">Reference proteome</keyword>
<feature type="domain" description="Response regulatory" evidence="5">
    <location>
        <begin position="6"/>
        <end position="122"/>
    </location>
</feature>
<organism evidence="6 7">
    <name type="scientific">Cecembia calidifontis</name>
    <dbReference type="NCBI Taxonomy" id="1187080"/>
    <lineage>
        <taxon>Bacteria</taxon>
        <taxon>Pseudomonadati</taxon>
        <taxon>Bacteroidota</taxon>
        <taxon>Cytophagia</taxon>
        <taxon>Cytophagales</taxon>
        <taxon>Cyclobacteriaceae</taxon>
        <taxon>Cecembia</taxon>
    </lineage>
</organism>
<dbReference type="InterPro" id="IPR000792">
    <property type="entry name" value="Tscrpt_reg_LuxR_C"/>
</dbReference>
<dbReference type="CDD" id="cd06170">
    <property type="entry name" value="LuxR_C_like"/>
    <property type="match status" value="1"/>
</dbReference>
<evidence type="ECO:0000256" key="3">
    <source>
        <dbReference type="PROSITE-ProRule" id="PRU00169"/>
    </source>
</evidence>
<keyword evidence="1 3" id="KW-0597">Phosphoprotein</keyword>
<dbReference type="PANTHER" id="PTHR45566:SF1">
    <property type="entry name" value="HTH-TYPE TRANSCRIPTIONAL REGULATOR YHJB-RELATED"/>
    <property type="match status" value="1"/>
</dbReference>
<dbReference type="RefSeq" id="WP_130276351.1">
    <property type="nucleotide sequence ID" value="NZ_SGXG01000001.1"/>
</dbReference>
<dbReference type="InterPro" id="IPR036388">
    <property type="entry name" value="WH-like_DNA-bd_sf"/>
</dbReference>
<dbReference type="PANTHER" id="PTHR45566">
    <property type="entry name" value="HTH-TYPE TRANSCRIPTIONAL REGULATOR YHJB-RELATED"/>
    <property type="match status" value="1"/>
</dbReference>
<reference evidence="6 7" key="1">
    <citation type="submission" date="2019-02" db="EMBL/GenBank/DDBJ databases">
        <title>Genomic Encyclopedia of Archaeal and Bacterial Type Strains, Phase II (KMG-II): from individual species to whole genera.</title>
        <authorList>
            <person name="Goeker M."/>
        </authorList>
    </citation>
    <scope>NUCLEOTIDE SEQUENCE [LARGE SCALE GENOMIC DNA]</scope>
    <source>
        <strain evidence="6 7">DSM 21411</strain>
    </source>
</reference>
<dbReference type="SUPFAM" id="SSF52172">
    <property type="entry name" value="CheY-like"/>
    <property type="match status" value="1"/>
</dbReference>